<accession>A0A918AHW4</accession>
<proteinExistence type="predicted"/>
<reference evidence="2" key="2">
    <citation type="submission" date="2020-09" db="EMBL/GenBank/DDBJ databases">
        <authorList>
            <person name="Sun Q."/>
            <person name="Ohkuma M."/>
        </authorList>
    </citation>
    <scope>NUCLEOTIDE SEQUENCE</scope>
    <source>
        <strain evidence="2">JCM 3313</strain>
    </source>
</reference>
<dbReference type="Proteomes" id="UP000639606">
    <property type="component" value="Unassembled WGS sequence"/>
</dbReference>
<keyword evidence="3" id="KW-1185">Reference proteome</keyword>
<dbReference type="Pfam" id="PF02036">
    <property type="entry name" value="SCP2"/>
    <property type="match status" value="1"/>
</dbReference>
<evidence type="ECO:0000313" key="3">
    <source>
        <dbReference type="Proteomes" id="UP000639606"/>
    </source>
</evidence>
<dbReference type="EMBL" id="BMRG01000001">
    <property type="protein sequence ID" value="GGP39400.1"/>
    <property type="molecule type" value="Genomic_DNA"/>
</dbReference>
<dbReference type="Gene3D" id="3.30.1050.10">
    <property type="entry name" value="SCP2 sterol-binding domain"/>
    <property type="match status" value="1"/>
</dbReference>
<comment type="caution">
    <text evidence="2">The sequence shown here is derived from an EMBL/GenBank/DDBJ whole genome shotgun (WGS) entry which is preliminary data.</text>
</comment>
<evidence type="ECO:0000259" key="1">
    <source>
        <dbReference type="Pfam" id="PF02036"/>
    </source>
</evidence>
<gene>
    <name evidence="2" type="ORF">GCM10010185_08680</name>
</gene>
<name>A0A918AHW4_9PSEU</name>
<feature type="domain" description="SCP2" evidence="1">
    <location>
        <begin position="123"/>
        <end position="214"/>
    </location>
</feature>
<reference evidence="2" key="1">
    <citation type="journal article" date="2014" name="Int. J. Syst. Evol. Microbiol.">
        <title>Complete genome sequence of Corynebacterium casei LMG S-19264T (=DSM 44701T), isolated from a smear-ripened cheese.</title>
        <authorList>
            <consortium name="US DOE Joint Genome Institute (JGI-PGF)"/>
            <person name="Walter F."/>
            <person name="Albersmeier A."/>
            <person name="Kalinowski J."/>
            <person name="Ruckert C."/>
        </authorList>
    </citation>
    <scope>NUCLEOTIDE SEQUENCE</scope>
    <source>
        <strain evidence="2">JCM 3313</strain>
    </source>
</reference>
<protein>
    <submittedName>
        <fullName evidence="2">Sterol-binding protein</fullName>
    </submittedName>
</protein>
<evidence type="ECO:0000313" key="2">
    <source>
        <dbReference type="EMBL" id="GGP39400.1"/>
    </source>
</evidence>
<sequence>MTIDLTTEAIAELGARELISALQRLRRLQPDDPALARLDIDAVAKGIDPKKLDEDEFADLLDALVALADNAAHLDLSAMDARDFARVISRASKGQVEAVTTRPGLRERVLDEVFHRMETHFRSERAGSTRAVVHLQLTGGFGEDGLDSYEVVIENAQCAITKGATREPRATVTVGPVEFLKLATGNASAPVLFMTGKLKVKGDLGFAAGFMSLFNIPKA</sequence>
<organism evidence="2 3">
    <name type="scientific">Saccharothrix coeruleofusca</name>
    <dbReference type="NCBI Taxonomy" id="33919"/>
    <lineage>
        <taxon>Bacteria</taxon>
        <taxon>Bacillati</taxon>
        <taxon>Actinomycetota</taxon>
        <taxon>Actinomycetes</taxon>
        <taxon>Pseudonocardiales</taxon>
        <taxon>Pseudonocardiaceae</taxon>
        <taxon>Saccharothrix</taxon>
    </lineage>
</organism>
<dbReference type="RefSeq" id="WP_189221664.1">
    <property type="nucleotide sequence ID" value="NZ_BMRG01000001.1"/>
</dbReference>
<dbReference type="InterPro" id="IPR003033">
    <property type="entry name" value="SCP2_sterol-bd_dom"/>
</dbReference>
<dbReference type="InterPro" id="IPR036527">
    <property type="entry name" value="SCP2_sterol-bd_dom_sf"/>
</dbReference>
<dbReference type="AlphaFoldDB" id="A0A918AHW4"/>
<dbReference type="SUPFAM" id="SSF55718">
    <property type="entry name" value="SCP-like"/>
    <property type="match status" value="1"/>
</dbReference>